<feature type="region of interest" description="Disordered" evidence="1">
    <location>
        <begin position="1"/>
        <end position="20"/>
    </location>
</feature>
<proteinExistence type="predicted"/>
<evidence type="ECO:0000313" key="3">
    <source>
        <dbReference type="EMBL" id="CAF1640123.1"/>
    </source>
</evidence>
<evidence type="ECO:0000313" key="5">
    <source>
        <dbReference type="Proteomes" id="UP000663852"/>
    </source>
</evidence>
<evidence type="ECO:0000313" key="4">
    <source>
        <dbReference type="Proteomes" id="UP000663828"/>
    </source>
</evidence>
<gene>
    <name evidence="2" type="ORF">EDS130_LOCUS42188</name>
    <name evidence="3" type="ORF">XAT740_LOCUS53170</name>
</gene>
<reference evidence="2" key="1">
    <citation type="submission" date="2021-02" db="EMBL/GenBank/DDBJ databases">
        <authorList>
            <person name="Nowell W R."/>
        </authorList>
    </citation>
    <scope>NUCLEOTIDE SEQUENCE</scope>
</reference>
<accession>A0A815SSW5</accession>
<dbReference type="EMBL" id="CAJNOJ010000599">
    <property type="protein sequence ID" value="CAF1493801.1"/>
    <property type="molecule type" value="Genomic_DNA"/>
</dbReference>
<protein>
    <submittedName>
        <fullName evidence="2">Uncharacterized protein</fullName>
    </submittedName>
</protein>
<feature type="compositionally biased region" description="Acidic residues" evidence="1">
    <location>
        <begin position="1"/>
        <end position="10"/>
    </location>
</feature>
<comment type="caution">
    <text evidence="2">The sequence shown here is derived from an EMBL/GenBank/DDBJ whole genome shotgun (WGS) entry which is preliminary data.</text>
</comment>
<sequence>MTSEEVDTDNSENSRSDVSALDAGFMKMEIESPSFEKEFSDSELIILTVNPTSRDNTIYPIDCYRHFIIDETMVPSQVNESDAGSDHLTKSDRIPGNGIALESD</sequence>
<keyword evidence="4" id="KW-1185">Reference proteome</keyword>
<organism evidence="2 5">
    <name type="scientific">Adineta ricciae</name>
    <name type="common">Rotifer</name>
    <dbReference type="NCBI Taxonomy" id="249248"/>
    <lineage>
        <taxon>Eukaryota</taxon>
        <taxon>Metazoa</taxon>
        <taxon>Spiralia</taxon>
        <taxon>Gnathifera</taxon>
        <taxon>Rotifera</taxon>
        <taxon>Eurotatoria</taxon>
        <taxon>Bdelloidea</taxon>
        <taxon>Adinetida</taxon>
        <taxon>Adinetidae</taxon>
        <taxon>Adineta</taxon>
    </lineage>
</organism>
<dbReference type="Proteomes" id="UP000663828">
    <property type="component" value="Unassembled WGS sequence"/>
</dbReference>
<name>A0A815SSW5_ADIRI</name>
<evidence type="ECO:0000313" key="2">
    <source>
        <dbReference type="EMBL" id="CAF1493801.1"/>
    </source>
</evidence>
<dbReference type="AlphaFoldDB" id="A0A815SSW5"/>
<evidence type="ECO:0000256" key="1">
    <source>
        <dbReference type="SAM" id="MobiDB-lite"/>
    </source>
</evidence>
<dbReference type="Proteomes" id="UP000663852">
    <property type="component" value="Unassembled WGS sequence"/>
</dbReference>
<feature type="compositionally biased region" description="Basic and acidic residues" evidence="1">
    <location>
        <begin position="84"/>
        <end position="93"/>
    </location>
</feature>
<dbReference type="EMBL" id="CAJNOR010009011">
    <property type="protein sequence ID" value="CAF1640123.1"/>
    <property type="molecule type" value="Genomic_DNA"/>
</dbReference>
<feature type="region of interest" description="Disordered" evidence="1">
    <location>
        <begin position="78"/>
        <end position="104"/>
    </location>
</feature>